<feature type="domain" description="HTH arsR-type" evidence="4">
    <location>
        <begin position="1"/>
        <end position="95"/>
    </location>
</feature>
<evidence type="ECO:0000259" key="4">
    <source>
        <dbReference type="PROSITE" id="PS50987"/>
    </source>
</evidence>
<proteinExistence type="predicted"/>
<keyword evidence="6" id="KW-1185">Reference proteome</keyword>
<keyword evidence="1" id="KW-0805">Transcription regulation</keyword>
<dbReference type="GO" id="GO:0003700">
    <property type="term" value="F:DNA-binding transcription factor activity"/>
    <property type="evidence" value="ECO:0007669"/>
    <property type="project" value="InterPro"/>
</dbReference>
<organism evidence="5 6">
    <name type="scientific">Denitromonas halophila</name>
    <dbReference type="NCBI Taxonomy" id="1629404"/>
    <lineage>
        <taxon>Bacteria</taxon>
        <taxon>Pseudomonadati</taxon>
        <taxon>Pseudomonadota</taxon>
        <taxon>Betaproteobacteria</taxon>
        <taxon>Rhodocyclales</taxon>
        <taxon>Zoogloeaceae</taxon>
        <taxon>Denitromonas</taxon>
    </lineage>
</organism>
<reference evidence="5 6" key="1">
    <citation type="submission" date="2019-07" db="EMBL/GenBank/DDBJ databases">
        <title>The pathways for chlorine oxyanion respiration interact through the shared metabolite chlorate.</title>
        <authorList>
            <person name="Barnum T.P."/>
            <person name="Cheng Y."/>
            <person name="Hill K.A."/>
            <person name="Lucas L.N."/>
            <person name="Carlson H.K."/>
            <person name="Coates J.D."/>
        </authorList>
    </citation>
    <scope>NUCLEOTIDE SEQUENCE [LARGE SCALE GENOMIC DNA]</scope>
    <source>
        <strain evidence="5 6">SFB-3</strain>
    </source>
</reference>
<name>A0A557QWR8_9RHOO</name>
<dbReference type="InterPro" id="IPR051011">
    <property type="entry name" value="Metal_resp_trans_reg"/>
</dbReference>
<dbReference type="OrthoDB" id="5297460at2"/>
<dbReference type="CDD" id="cd00090">
    <property type="entry name" value="HTH_ARSR"/>
    <property type="match status" value="1"/>
</dbReference>
<dbReference type="Proteomes" id="UP000319502">
    <property type="component" value="Unassembled WGS sequence"/>
</dbReference>
<dbReference type="SUPFAM" id="SSF46785">
    <property type="entry name" value="Winged helix' DNA-binding domain"/>
    <property type="match status" value="1"/>
</dbReference>
<sequence length="117" mass="12598">MEIKDAALVLSALGHEARLSIFRLLVEAGPAGLNAGAISNALAMPPASASFHLSHLSRVGLIQGLRTHRFIHYSANFSGMDELIAFLTRNCCQGESCLPLTAACDTREKRRVHIAND</sequence>
<dbReference type="InterPro" id="IPR001845">
    <property type="entry name" value="HTH_ArsR_DNA-bd_dom"/>
</dbReference>
<dbReference type="EMBL" id="VMNK01000007">
    <property type="protein sequence ID" value="TVO57357.1"/>
    <property type="molecule type" value="Genomic_DNA"/>
</dbReference>
<dbReference type="PROSITE" id="PS50987">
    <property type="entry name" value="HTH_ARSR_2"/>
    <property type="match status" value="1"/>
</dbReference>
<evidence type="ECO:0000313" key="5">
    <source>
        <dbReference type="EMBL" id="TVO57357.1"/>
    </source>
</evidence>
<dbReference type="Gene3D" id="1.10.10.10">
    <property type="entry name" value="Winged helix-like DNA-binding domain superfamily/Winged helix DNA-binding domain"/>
    <property type="match status" value="1"/>
</dbReference>
<evidence type="ECO:0000256" key="2">
    <source>
        <dbReference type="ARBA" id="ARBA00023125"/>
    </source>
</evidence>
<dbReference type="InterPro" id="IPR036388">
    <property type="entry name" value="WH-like_DNA-bd_sf"/>
</dbReference>
<comment type="caution">
    <text evidence="5">The sequence shown here is derived from an EMBL/GenBank/DDBJ whole genome shotgun (WGS) entry which is preliminary data.</text>
</comment>
<evidence type="ECO:0000256" key="3">
    <source>
        <dbReference type="ARBA" id="ARBA00023163"/>
    </source>
</evidence>
<evidence type="ECO:0000256" key="1">
    <source>
        <dbReference type="ARBA" id="ARBA00023015"/>
    </source>
</evidence>
<gene>
    <name evidence="5" type="ORF">FHP91_10620</name>
</gene>
<dbReference type="PANTHER" id="PTHR43132:SF2">
    <property type="entry name" value="ARSENICAL RESISTANCE OPERON REPRESSOR ARSR-RELATED"/>
    <property type="match status" value="1"/>
</dbReference>
<keyword evidence="2" id="KW-0238">DNA-binding</keyword>
<dbReference type="SMART" id="SM00418">
    <property type="entry name" value="HTH_ARSR"/>
    <property type="match status" value="1"/>
</dbReference>
<keyword evidence="3" id="KW-0804">Transcription</keyword>
<dbReference type="AlphaFoldDB" id="A0A557QWR8"/>
<dbReference type="PANTHER" id="PTHR43132">
    <property type="entry name" value="ARSENICAL RESISTANCE OPERON REPRESSOR ARSR-RELATED"/>
    <property type="match status" value="1"/>
</dbReference>
<dbReference type="GO" id="GO:0003677">
    <property type="term" value="F:DNA binding"/>
    <property type="evidence" value="ECO:0007669"/>
    <property type="project" value="UniProtKB-KW"/>
</dbReference>
<dbReference type="Pfam" id="PF12840">
    <property type="entry name" value="HTH_20"/>
    <property type="match status" value="1"/>
</dbReference>
<accession>A0A557QWR8</accession>
<protein>
    <submittedName>
        <fullName evidence="5">Helix-turn-helix transcriptional regulator</fullName>
    </submittedName>
</protein>
<dbReference type="InterPro" id="IPR036390">
    <property type="entry name" value="WH_DNA-bd_sf"/>
</dbReference>
<evidence type="ECO:0000313" key="6">
    <source>
        <dbReference type="Proteomes" id="UP000319502"/>
    </source>
</evidence>
<dbReference type="InterPro" id="IPR011991">
    <property type="entry name" value="ArsR-like_HTH"/>
</dbReference>